<dbReference type="InterPro" id="IPR023393">
    <property type="entry name" value="START-like_dom_sf"/>
</dbReference>
<sequence length="141" mass="15393">MAQVQERTWLGAEPEEVWKLVGDFVGFIEVLIADIDGARLEVEGEGIGMLRRVSVGTDVAVERLEEHDDAAWRTSYSMPVTGPFPMTGYLSTIQLEAVGDGECELVWTGSFEPDGVAEDVAAAEVRKVYTQGIAKLRAVFS</sequence>
<gene>
    <name evidence="1" type="ORF">ACFQZM_21935</name>
</gene>
<dbReference type="PANTHER" id="PTHR39332:SF7">
    <property type="entry name" value="SRPBCC FAMILY PROTEIN"/>
    <property type="match status" value="1"/>
</dbReference>
<protein>
    <submittedName>
        <fullName evidence="1">SRPBCC family protein</fullName>
    </submittedName>
</protein>
<evidence type="ECO:0000313" key="2">
    <source>
        <dbReference type="Proteomes" id="UP001597063"/>
    </source>
</evidence>
<dbReference type="EMBL" id="JBHTGP010000012">
    <property type="protein sequence ID" value="MFD0687175.1"/>
    <property type="molecule type" value="Genomic_DNA"/>
</dbReference>
<keyword evidence="2" id="KW-1185">Reference proteome</keyword>
<dbReference type="InterPro" id="IPR019587">
    <property type="entry name" value="Polyketide_cyclase/dehydratase"/>
</dbReference>
<accession>A0ABW2XN18</accession>
<organism evidence="1 2">
    <name type="scientific">Actinomadura fibrosa</name>
    <dbReference type="NCBI Taxonomy" id="111802"/>
    <lineage>
        <taxon>Bacteria</taxon>
        <taxon>Bacillati</taxon>
        <taxon>Actinomycetota</taxon>
        <taxon>Actinomycetes</taxon>
        <taxon>Streptosporangiales</taxon>
        <taxon>Thermomonosporaceae</taxon>
        <taxon>Actinomadura</taxon>
    </lineage>
</organism>
<comment type="caution">
    <text evidence="1">The sequence shown here is derived from an EMBL/GenBank/DDBJ whole genome shotgun (WGS) entry which is preliminary data.</text>
</comment>
<dbReference type="Proteomes" id="UP001597063">
    <property type="component" value="Unassembled WGS sequence"/>
</dbReference>
<dbReference type="CDD" id="cd07821">
    <property type="entry name" value="PYR_PYL_RCAR_like"/>
    <property type="match status" value="1"/>
</dbReference>
<dbReference type="Gene3D" id="3.30.530.20">
    <property type="match status" value="1"/>
</dbReference>
<dbReference type="Pfam" id="PF10604">
    <property type="entry name" value="Polyketide_cyc2"/>
    <property type="match status" value="1"/>
</dbReference>
<dbReference type="SUPFAM" id="SSF55961">
    <property type="entry name" value="Bet v1-like"/>
    <property type="match status" value="1"/>
</dbReference>
<dbReference type="PANTHER" id="PTHR39332">
    <property type="entry name" value="BLL4707 PROTEIN"/>
    <property type="match status" value="1"/>
</dbReference>
<proteinExistence type="predicted"/>
<evidence type="ECO:0000313" key="1">
    <source>
        <dbReference type="EMBL" id="MFD0687175.1"/>
    </source>
</evidence>
<reference evidence="2" key="1">
    <citation type="journal article" date="2019" name="Int. J. Syst. Evol. Microbiol.">
        <title>The Global Catalogue of Microorganisms (GCM) 10K type strain sequencing project: providing services to taxonomists for standard genome sequencing and annotation.</title>
        <authorList>
            <consortium name="The Broad Institute Genomics Platform"/>
            <consortium name="The Broad Institute Genome Sequencing Center for Infectious Disease"/>
            <person name="Wu L."/>
            <person name="Ma J."/>
        </authorList>
    </citation>
    <scope>NUCLEOTIDE SEQUENCE [LARGE SCALE GENOMIC DNA]</scope>
    <source>
        <strain evidence="2">JCM 9371</strain>
    </source>
</reference>
<dbReference type="RefSeq" id="WP_131760357.1">
    <property type="nucleotide sequence ID" value="NZ_CAACUY010000112.1"/>
</dbReference>
<name>A0ABW2XN18_9ACTN</name>